<reference evidence="2" key="1">
    <citation type="submission" date="2014-02" db="EMBL/GenBank/DDBJ databases">
        <title>Expanding our view of genomic diversity in Candidatus Accumulibacter clades.</title>
        <authorList>
            <person name="Skennerton C.T."/>
            <person name="Barr J.J."/>
            <person name="Slater F.R."/>
            <person name="Bond P.L."/>
            <person name="Tyson G.W."/>
        </authorList>
    </citation>
    <scope>NUCLEOTIDE SEQUENCE [LARGE SCALE GENOMIC DNA]</scope>
</reference>
<organism evidence="2 3">
    <name type="scientific">Candidatus Accumulibacter adjunctus</name>
    <dbReference type="NCBI Taxonomy" id="1454001"/>
    <lineage>
        <taxon>Bacteria</taxon>
        <taxon>Pseudomonadati</taxon>
        <taxon>Pseudomonadota</taxon>
        <taxon>Betaproteobacteria</taxon>
        <taxon>Candidatus Accumulibacter</taxon>
    </lineage>
</organism>
<evidence type="ECO:0000313" key="2">
    <source>
        <dbReference type="EMBL" id="EXI66080.1"/>
    </source>
</evidence>
<evidence type="ECO:0000313" key="3">
    <source>
        <dbReference type="Proteomes" id="UP000020218"/>
    </source>
</evidence>
<dbReference type="EMBL" id="JFAX01000017">
    <property type="protein sequence ID" value="EXI66080.1"/>
    <property type="molecule type" value="Genomic_DNA"/>
</dbReference>
<dbReference type="AlphaFoldDB" id="A0A011NNS2"/>
<dbReference type="Proteomes" id="UP000020218">
    <property type="component" value="Unassembled WGS sequence"/>
</dbReference>
<feature type="chain" id="PRO_5001461360" evidence="1">
    <location>
        <begin position="26"/>
        <end position="153"/>
    </location>
</feature>
<protein>
    <submittedName>
        <fullName evidence="2">Uncharacterized protein</fullName>
    </submittedName>
</protein>
<name>A0A011NNS2_9PROT</name>
<gene>
    <name evidence="2" type="ORF">AW08_02819</name>
</gene>
<evidence type="ECO:0000256" key="1">
    <source>
        <dbReference type="SAM" id="SignalP"/>
    </source>
</evidence>
<dbReference type="PATRIC" id="fig|1454001.3.peg.2784"/>
<proteinExistence type="predicted"/>
<accession>A0A011NNS2</accession>
<keyword evidence="3" id="KW-1185">Reference proteome</keyword>
<feature type="signal peptide" evidence="1">
    <location>
        <begin position="1"/>
        <end position="25"/>
    </location>
</feature>
<comment type="caution">
    <text evidence="2">The sequence shown here is derived from an EMBL/GenBank/DDBJ whole genome shotgun (WGS) entry which is preliminary data.</text>
</comment>
<dbReference type="STRING" id="1454001.AW08_02819"/>
<sequence>MKNALTALVLALGMAWVFASAQATASDGPRDLPERAGALLGGMKELGQQYRDLQFRRGGMPADARAAAADRTALRLAAYREDLARLAPQLESGTRFATDLGRFLQRWPDEPAIRQNLLDDSWGERIQTEITALWLQVLDTRPGWKTPFPLFRP</sequence>
<keyword evidence="1" id="KW-0732">Signal</keyword>